<protein>
    <submittedName>
        <fullName evidence="3">Uncharacterized protein</fullName>
    </submittedName>
</protein>
<comment type="caution">
    <text evidence="3">The sequence shown here is derived from an EMBL/GenBank/DDBJ whole genome shotgun (WGS) entry which is preliminary data.</text>
</comment>
<reference evidence="3 4" key="1">
    <citation type="submission" date="2018-01" db="EMBL/GenBank/DDBJ databases">
        <title>Genomic Encyclopedia of Archaeal and Bacterial Type Strains, Phase II (KMG-II): from individual species to whole genera.</title>
        <authorList>
            <person name="Goeker M."/>
        </authorList>
    </citation>
    <scope>NUCLEOTIDE SEQUENCE [LARGE SCALE GENOMIC DNA]</scope>
    <source>
        <strain evidence="3 4">DSM 17023</strain>
    </source>
</reference>
<evidence type="ECO:0000256" key="1">
    <source>
        <dbReference type="SAM" id="MobiDB-lite"/>
    </source>
</evidence>
<dbReference type="RefSeq" id="WP_170107200.1">
    <property type="nucleotide sequence ID" value="NZ_PPCN01000006.1"/>
</dbReference>
<feature type="transmembrane region" description="Helical" evidence="2">
    <location>
        <begin position="32"/>
        <end position="53"/>
    </location>
</feature>
<proteinExistence type="predicted"/>
<keyword evidence="2" id="KW-0472">Membrane</keyword>
<keyword evidence="2" id="KW-0812">Transmembrane</keyword>
<gene>
    <name evidence="3" type="ORF">CLV41_10651</name>
</gene>
<evidence type="ECO:0000313" key="4">
    <source>
        <dbReference type="Proteomes" id="UP000236959"/>
    </source>
</evidence>
<dbReference type="Proteomes" id="UP000236959">
    <property type="component" value="Unassembled WGS sequence"/>
</dbReference>
<keyword evidence="4" id="KW-1185">Reference proteome</keyword>
<dbReference type="AlphaFoldDB" id="A0A2S3USJ0"/>
<dbReference type="EMBL" id="PPCN01000006">
    <property type="protein sequence ID" value="POF30439.1"/>
    <property type="molecule type" value="Genomic_DNA"/>
</dbReference>
<evidence type="ECO:0000313" key="3">
    <source>
        <dbReference type="EMBL" id="POF30439.1"/>
    </source>
</evidence>
<keyword evidence="2" id="KW-1133">Transmembrane helix</keyword>
<evidence type="ECO:0000256" key="2">
    <source>
        <dbReference type="SAM" id="Phobius"/>
    </source>
</evidence>
<accession>A0A2S3USJ0</accession>
<sequence length="54" mass="5976">MTYHQTSSDEEGRTVLNKTDARQGRAPHQVRYVLGFGLTGAILALAAVVFFFAY</sequence>
<name>A0A2S3USJ0_9HYPH</name>
<feature type="region of interest" description="Disordered" evidence="1">
    <location>
        <begin position="1"/>
        <end position="24"/>
    </location>
</feature>
<organism evidence="3 4">
    <name type="scientific">Roseibium marinum</name>
    <dbReference type="NCBI Taxonomy" id="281252"/>
    <lineage>
        <taxon>Bacteria</taxon>
        <taxon>Pseudomonadati</taxon>
        <taxon>Pseudomonadota</taxon>
        <taxon>Alphaproteobacteria</taxon>
        <taxon>Hyphomicrobiales</taxon>
        <taxon>Stappiaceae</taxon>
        <taxon>Roseibium</taxon>
    </lineage>
</organism>